<accession>A0AAD2CLX9</accession>
<dbReference type="EMBL" id="CAKOGP040000546">
    <property type="protein sequence ID" value="CAJ1936071.1"/>
    <property type="molecule type" value="Genomic_DNA"/>
</dbReference>
<dbReference type="AlphaFoldDB" id="A0AAD2CLX9"/>
<feature type="domain" description="Helicase-associated" evidence="1">
    <location>
        <begin position="185"/>
        <end position="254"/>
    </location>
</feature>
<feature type="domain" description="Helicase-associated" evidence="1">
    <location>
        <begin position="260"/>
        <end position="327"/>
    </location>
</feature>
<proteinExistence type="predicted"/>
<dbReference type="Proteomes" id="UP001295423">
    <property type="component" value="Unassembled WGS sequence"/>
</dbReference>
<sequence>MIFSTDNDKLHKDSQSYSDLLDDGLLSPMQCALPSFEMTVSSAVSYTSPPALICFDDPFDDPRMEPIPLRPHAFNDKQQLTSLQSVPHDDVSSLFVTDHDADGLPSSVVPLKKPSETELRQDLLDIMEPIIFNQGESKRSLETVFSDCDLGPSSVKRQRTHHMMPQDTPADAGGDECTARFRPYQETQWQNQFQKLVQYKLKYGHCSVPHSCKDDPILARWVKRQRYQYKKFCDRNPTSTMTSRRIQGLESLGFVWKSHASAWEEKLNELKAFKQQRGHCNVPAHHPDNTALSTWVKSQRRQFKLFMSGASTNMTKERLQVLQSMDFVFDASNHKTSGTF</sequence>
<name>A0AAD2CLX9_9STRA</name>
<evidence type="ECO:0000313" key="2">
    <source>
        <dbReference type="EMBL" id="CAJ1936071.1"/>
    </source>
</evidence>
<dbReference type="InterPro" id="IPR005114">
    <property type="entry name" value="Helicase_assoc"/>
</dbReference>
<organism evidence="2 3">
    <name type="scientific">Cylindrotheca closterium</name>
    <dbReference type="NCBI Taxonomy" id="2856"/>
    <lineage>
        <taxon>Eukaryota</taxon>
        <taxon>Sar</taxon>
        <taxon>Stramenopiles</taxon>
        <taxon>Ochrophyta</taxon>
        <taxon>Bacillariophyta</taxon>
        <taxon>Bacillariophyceae</taxon>
        <taxon>Bacillariophycidae</taxon>
        <taxon>Bacillariales</taxon>
        <taxon>Bacillariaceae</taxon>
        <taxon>Cylindrotheca</taxon>
    </lineage>
</organism>
<dbReference type="PANTHER" id="PTHR33418">
    <property type="entry name" value="HELICASE-ASSOCIATED"/>
    <property type="match status" value="1"/>
</dbReference>
<gene>
    <name evidence="2" type="ORF">CYCCA115_LOCUS5023</name>
</gene>
<keyword evidence="3" id="KW-1185">Reference proteome</keyword>
<dbReference type="Gene3D" id="6.10.140.530">
    <property type="match status" value="2"/>
</dbReference>
<protein>
    <recommendedName>
        <fullName evidence="1">Helicase-associated domain-containing protein</fullName>
    </recommendedName>
</protein>
<dbReference type="PANTHER" id="PTHR33418:SF1">
    <property type="entry name" value="HELICASE-ASSOCIATED DOMAIN-CONTAINING PROTEIN"/>
    <property type="match status" value="1"/>
</dbReference>
<reference evidence="2" key="1">
    <citation type="submission" date="2023-08" db="EMBL/GenBank/DDBJ databases">
        <authorList>
            <person name="Audoor S."/>
            <person name="Bilcke G."/>
        </authorList>
    </citation>
    <scope>NUCLEOTIDE SEQUENCE</scope>
</reference>
<evidence type="ECO:0000259" key="1">
    <source>
        <dbReference type="Pfam" id="PF03457"/>
    </source>
</evidence>
<dbReference type="Pfam" id="PF03457">
    <property type="entry name" value="HA"/>
    <property type="match status" value="2"/>
</dbReference>
<comment type="caution">
    <text evidence="2">The sequence shown here is derived from an EMBL/GenBank/DDBJ whole genome shotgun (WGS) entry which is preliminary data.</text>
</comment>
<evidence type="ECO:0000313" key="3">
    <source>
        <dbReference type="Proteomes" id="UP001295423"/>
    </source>
</evidence>